<comment type="caution">
    <text evidence="1">The sequence shown here is derived from an EMBL/GenBank/DDBJ whole genome shotgun (WGS) entry which is preliminary data.</text>
</comment>
<dbReference type="EMBL" id="BSDC01000003">
    <property type="protein sequence ID" value="GLH67917.1"/>
    <property type="molecule type" value="Genomic_DNA"/>
</dbReference>
<proteinExistence type="predicted"/>
<evidence type="ECO:0008006" key="3">
    <source>
        <dbReference type="Google" id="ProtNLM"/>
    </source>
</evidence>
<evidence type="ECO:0000313" key="2">
    <source>
        <dbReference type="Proteomes" id="UP001165044"/>
    </source>
</evidence>
<name>A0ABQ5PZW7_9BACT</name>
<organism evidence="1 2">
    <name type="scientific">Geothrix edaphica</name>
    <dbReference type="NCBI Taxonomy" id="2927976"/>
    <lineage>
        <taxon>Bacteria</taxon>
        <taxon>Pseudomonadati</taxon>
        <taxon>Acidobacteriota</taxon>
        <taxon>Holophagae</taxon>
        <taxon>Holophagales</taxon>
        <taxon>Holophagaceae</taxon>
        <taxon>Geothrix</taxon>
    </lineage>
</organism>
<keyword evidence="2" id="KW-1185">Reference proteome</keyword>
<accession>A0ABQ5PZW7</accession>
<dbReference type="Proteomes" id="UP001165044">
    <property type="component" value="Unassembled WGS sequence"/>
</dbReference>
<gene>
    <name evidence="1" type="ORF">GETHED_22810</name>
</gene>
<dbReference type="RefSeq" id="WP_285609424.1">
    <property type="nucleotide sequence ID" value="NZ_BSDC01000003.1"/>
</dbReference>
<sequence length="185" mass="20092">MAIVIIQSSNFSAEQKSRIGERVITALQQEGLNPGSVVVLFRPERGDIYLDGMLVQAQAPVAAQPPAPPAPKAAAPIPAAVVPAFKTKARRSKPELEDLKKDLMFALQDKGSLSSFEAQVALDLKDCDWAPATLRRLFTELEEAKLISKSGQKRGTRYVWKGIVNTPQSTPIVKLVKADSETDQA</sequence>
<protein>
    <recommendedName>
        <fullName evidence="3">DUF3489 domain-containing protein</fullName>
    </recommendedName>
</protein>
<evidence type="ECO:0000313" key="1">
    <source>
        <dbReference type="EMBL" id="GLH67917.1"/>
    </source>
</evidence>
<reference evidence="1" key="1">
    <citation type="journal article" date="2023" name="Antonie Van Leeuwenhoek">
        <title>Mesoterricola silvestris gen. nov., sp. nov., Mesoterricola sediminis sp. nov., Geothrix oryzae sp. nov., Geothrix edaphica sp. nov., Geothrix rubra sp. nov., and Geothrix limicola sp. nov., six novel members of Acidobacteriota isolated from soils.</title>
        <authorList>
            <person name="Itoh H."/>
            <person name="Sugisawa Y."/>
            <person name="Mise K."/>
            <person name="Xu Z."/>
            <person name="Kuniyasu M."/>
            <person name="Ushijima N."/>
            <person name="Kawano K."/>
            <person name="Kobayashi E."/>
            <person name="Shiratori Y."/>
            <person name="Masuda Y."/>
            <person name="Senoo K."/>
        </authorList>
    </citation>
    <scope>NUCLEOTIDE SEQUENCE</scope>
    <source>
        <strain evidence="1">Red802</strain>
    </source>
</reference>